<accession>A0A9W9JHC9</accession>
<evidence type="ECO:0000256" key="1">
    <source>
        <dbReference type="SAM" id="Coils"/>
    </source>
</evidence>
<organism evidence="2 3">
    <name type="scientific">Penicillium cf. viridicatum</name>
    <dbReference type="NCBI Taxonomy" id="2972119"/>
    <lineage>
        <taxon>Eukaryota</taxon>
        <taxon>Fungi</taxon>
        <taxon>Dikarya</taxon>
        <taxon>Ascomycota</taxon>
        <taxon>Pezizomycotina</taxon>
        <taxon>Eurotiomycetes</taxon>
        <taxon>Eurotiomycetidae</taxon>
        <taxon>Eurotiales</taxon>
        <taxon>Aspergillaceae</taxon>
        <taxon>Penicillium</taxon>
    </lineage>
</organism>
<comment type="caution">
    <text evidence="2">The sequence shown here is derived from an EMBL/GenBank/DDBJ whole genome shotgun (WGS) entry which is preliminary data.</text>
</comment>
<reference evidence="2" key="1">
    <citation type="submission" date="2022-11" db="EMBL/GenBank/DDBJ databases">
        <authorList>
            <person name="Petersen C."/>
        </authorList>
    </citation>
    <scope>NUCLEOTIDE SEQUENCE</scope>
    <source>
        <strain evidence="2">IBT 20477</strain>
    </source>
</reference>
<proteinExistence type="predicted"/>
<sequence length="131" mass="14436">MIEKDSEYDVVSSSRRSQLLYPSLTATPSSSLISVINQGPPHRITTLVGPDIAHSSSRGVLPSQTQRDVSALNERLADAEAVISRQESELDDAKSQASALRSQLTTQRNTTRFIDQHEMEALIDQSNKNRS</sequence>
<protein>
    <submittedName>
        <fullName evidence="2">Uncharacterized protein</fullName>
    </submittedName>
</protein>
<evidence type="ECO:0000313" key="3">
    <source>
        <dbReference type="Proteomes" id="UP001150942"/>
    </source>
</evidence>
<keyword evidence="3" id="KW-1185">Reference proteome</keyword>
<dbReference type="AlphaFoldDB" id="A0A9W9JHC9"/>
<reference evidence="2" key="2">
    <citation type="journal article" date="2023" name="IMA Fungus">
        <title>Comparative genomic study of the Penicillium genus elucidates a diverse pangenome and 15 lateral gene transfer events.</title>
        <authorList>
            <person name="Petersen C."/>
            <person name="Sorensen T."/>
            <person name="Nielsen M.R."/>
            <person name="Sondergaard T.E."/>
            <person name="Sorensen J.L."/>
            <person name="Fitzpatrick D.A."/>
            <person name="Frisvad J.C."/>
            <person name="Nielsen K.L."/>
        </authorList>
    </citation>
    <scope>NUCLEOTIDE SEQUENCE</scope>
    <source>
        <strain evidence="2">IBT 20477</strain>
    </source>
</reference>
<name>A0A9W9JHC9_9EURO</name>
<dbReference type="Proteomes" id="UP001150942">
    <property type="component" value="Unassembled WGS sequence"/>
</dbReference>
<evidence type="ECO:0000313" key="2">
    <source>
        <dbReference type="EMBL" id="KAJ5196949.1"/>
    </source>
</evidence>
<dbReference type="EMBL" id="JAPQKQ010000005">
    <property type="protein sequence ID" value="KAJ5196949.1"/>
    <property type="molecule type" value="Genomic_DNA"/>
</dbReference>
<feature type="coiled-coil region" evidence="1">
    <location>
        <begin position="69"/>
        <end position="110"/>
    </location>
</feature>
<dbReference type="OrthoDB" id="4354728at2759"/>
<keyword evidence="1" id="KW-0175">Coiled coil</keyword>
<gene>
    <name evidence="2" type="ORF">N7449_007428</name>
</gene>